<sequence length="106" mass="11694">MARIMFEQELNSSGGLRDGVPDDLLKTERGSENRVALLRPTLHTAADGSQAHPVPMLWRYIPLDVERLYIQRMRLRGGMSESGCPSGIPGTRGAYLSLNPSLSLED</sequence>
<reference evidence="1" key="1">
    <citation type="submission" date="2020-03" db="EMBL/GenBank/DDBJ databases">
        <authorList>
            <person name="Weist P."/>
        </authorList>
    </citation>
    <scope>NUCLEOTIDE SEQUENCE</scope>
</reference>
<evidence type="ECO:0000313" key="1">
    <source>
        <dbReference type="EMBL" id="CAB1457862.1"/>
    </source>
</evidence>
<proteinExistence type="predicted"/>
<dbReference type="AlphaFoldDB" id="A0A9N7ZCC3"/>
<dbReference type="Proteomes" id="UP001153269">
    <property type="component" value="Unassembled WGS sequence"/>
</dbReference>
<accession>A0A9N7ZCC3</accession>
<organism evidence="1 2">
    <name type="scientific">Pleuronectes platessa</name>
    <name type="common">European plaice</name>
    <dbReference type="NCBI Taxonomy" id="8262"/>
    <lineage>
        <taxon>Eukaryota</taxon>
        <taxon>Metazoa</taxon>
        <taxon>Chordata</taxon>
        <taxon>Craniata</taxon>
        <taxon>Vertebrata</taxon>
        <taxon>Euteleostomi</taxon>
        <taxon>Actinopterygii</taxon>
        <taxon>Neopterygii</taxon>
        <taxon>Teleostei</taxon>
        <taxon>Neoteleostei</taxon>
        <taxon>Acanthomorphata</taxon>
        <taxon>Carangaria</taxon>
        <taxon>Pleuronectiformes</taxon>
        <taxon>Pleuronectoidei</taxon>
        <taxon>Pleuronectidae</taxon>
        <taxon>Pleuronectes</taxon>
    </lineage>
</organism>
<keyword evidence="2" id="KW-1185">Reference proteome</keyword>
<gene>
    <name evidence="1" type="ORF">PLEPLA_LOCUS45690</name>
</gene>
<comment type="caution">
    <text evidence="1">The sequence shown here is derived from an EMBL/GenBank/DDBJ whole genome shotgun (WGS) entry which is preliminary data.</text>
</comment>
<name>A0A9N7ZCC3_PLEPL</name>
<dbReference type="EMBL" id="CADEAL010004361">
    <property type="protein sequence ID" value="CAB1457862.1"/>
    <property type="molecule type" value="Genomic_DNA"/>
</dbReference>
<evidence type="ECO:0000313" key="2">
    <source>
        <dbReference type="Proteomes" id="UP001153269"/>
    </source>
</evidence>
<protein>
    <submittedName>
        <fullName evidence="1">Uncharacterized protein</fullName>
    </submittedName>
</protein>